<dbReference type="EMBL" id="JABXBU010002231">
    <property type="protein sequence ID" value="KAF8764986.1"/>
    <property type="molecule type" value="Genomic_DNA"/>
</dbReference>
<evidence type="ECO:0000313" key="1">
    <source>
        <dbReference type="EMBL" id="KAF8764986.1"/>
    </source>
</evidence>
<organism evidence="1 2">
    <name type="scientific">Argiope bruennichi</name>
    <name type="common">Wasp spider</name>
    <name type="synonym">Aranea bruennichi</name>
    <dbReference type="NCBI Taxonomy" id="94029"/>
    <lineage>
        <taxon>Eukaryota</taxon>
        <taxon>Metazoa</taxon>
        <taxon>Ecdysozoa</taxon>
        <taxon>Arthropoda</taxon>
        <taxon>Chelicerata</taxon>
        <taxon>Arachnida</taxon>
        <taxon>Araneae</taxon>
        <taxon>Araneomorphae</taxon>
        <taxon>Entelegynae</taxon>
        <taxon>Araneoidea</taxon>
        <taxon>Araneidae</taxon>
        <taxon>Argiope</taxon>
    </lineage>
</organism>
<keyword evidence="2" id="KW-1185">Reference proteome</keyword>
<reference evidence="1" key="2">
    <citation type="submission" date="2020-06" db="EMBL/GenBank/DDBJ databases">
        <authorList>
            <person name="Sheffer M."/>
        </authorList>
    </citation>
    <scope>NUCLEOTIDE SEQUENCE</scope>
</reference>
<accession>A0A8T0E3V0</accession>
<gene>
    <name evidence="1" type="ORF">HNY73_023008</name>
</gene>
<comment type="caution">
    <text evidence="1">The sequence shown here is derived from an EMBL/GenBank/DDBJ whole genome shotgun (WGS) entry which is preliminary data.</text>
</comment>
<sequence length="75" mass="8583">MEILSEDSIMDFQLMPYKKAKGITENRANTSAASHVAVITNNMSSESRVFEFCEPSYYFSVKEVSQLEFNHQSTH</sequence>
<evidence type="ECO:0000313" key="2">
    <source>
        <dbReference type="Proteomes" id="UP000807504"/>
    </source>
</evidence>
<dbReference type="AlphaFoldDB" id="A0A8T0E3V0"/>
<dbReference type="Proteomes" id="UP000807504">
    <property type="component" value="Unassembled WGS sequence"/>
</dbReference>
<protein>
    <submittedName>
        <fullName evidence="1">Uncharacterized protein</fullName>
    </submittedName>
</protein>
<name>A0A8T0E3V0_ARGBR</name>
<proteinExistence type="predicted"/>
<reference evidence="1" key="1">
    <citation type="journal article" date="2020" name="bioRxiv">
        <title>Chromosome-level reference genome of the European wasp spider Argiope bruennichi: a resource for studies on range expansion and evolutionary adaptation.</title>
        <authorList>
            <person name="Sheffer M.M."/>
            <person name="Hoppe A."/>
            <person name="Krehenwinkel H."/>
            <person name="Uhl G."/>
            <person name="Kuss A.W."/>
            <person name="Jensen L."/>
            <person name="Jensen C."/>
            <person name="Gillespie R.G."/>
            <person name="Hoff K.J."/>
            <person name="Prost S."/>
        </authorList>
    </citation>
    <scope>NUCLEOTIDE SEQUENCE</scope>
</reference>